<name>A0ABD1CHP8_CULPP</name>
<gene>
    <name evidence="1" type="ORF">pipiens_004566</name>
</gene>
<organism evidence="1 2">
    <name type="scientific">Culex pipiens pipiens</name>
    <name type="common">Northern house mosquito</name>
    <dbReference type="NCBI Taxonomy" id="38569"/>
    <lineage>
        <taxon>Eukaryota</taxon>
        <taxon>Metazoa</taxon>
        <taxon>Ecdysozoa</taxon>
        <taxon>Arthropoda</taxon>
        <taxon>Hexapoda</taxon>
        <taxon>Insecta</taxon>
        <taxon>Pterygota</taxon>
        <taxon>Neoptera</taxon>
        <taxon>Endopterygota</taxon>
        <taxon>Diptera</taxon>
        <taxon>Nematocera</taxon>
        <taxon>Culicoidea</taxon>
        <taxon>Culicidae</taxon>
        <taxon>Culicinae</taxon>
        <taxon>Culicini</taxon>
        <taxon>Culex</taxon>
        <taxon>Culex</taxon>
    </lineage>
</organism>
<sequence>MSKTFSAHPHKRQTGVFLQQFLLRRVFGIKLHPHLRALKPSQFRFPAMATPGTPALYVTDLKFKLKNTVPEFASDGTVRYRCNLLAAASVVGYVFMETTTGQGDR</sequence>
<dbReference type="AlphaFoldDB" id="A0ABD1CHP8"/>
<dbReference type="EMBL" id="JBEHCU010012114">
    <property type="protein sequence ID" value="KAL1375888.1"/>
    <property type="molecule type" value="Genomic_DNA"/>
</dbReference>
<accession>A0ABD1CHP8</accession>
<comment type="caution">
    <text evidence="1">The sequence shown here is derived from an EMBL/GenBank/DDBJ whole genome shotgun (WGS) entry which is preliminary data.</text>
</comment>
<protein>
    <submittedName>
        <fullName evidence="1">Uncharacterized protein</fullName>
    </submittedName>
</protein>
<evidence type="ECO:0000313" key="2">
    <source>
        <dbReference type="Proteomes" id="UP001562425"/>
    </source>
</evidence>
<proteinExistence type="predicted"/>
<reference evidence="1 2" key="1">
    <citation type="submission" date="2024-05" db="EMBL/GenBank/DDBJ databases">
        <title>Culex pipiens pipiens assembly and annotation.</title>
        <authorList>
            <person name="Alout H."/>
            <person name="Durand T."/>
        </authorList>
    </citation>
    <scope>NUCLEOTIDE SEQUENCE [LARGE SCALE GENOMIC DNA]</scope>
    <source>
        <strain evidence="1">HA-2024</strain>
        <tissue evidence="1">Whole body</tissue>
    </source>
</reference>
<evidence type="ECO:0000313" key="1">
    <source>
        <dbReference type="EMBL" id="KAL1375888.1"/>
    </source>
</evidence>
<dbReference type="Proteomes" id="UP001562425">
    <property type="component" value="Unassembled WGS sequence"/>
</dbReference>
<keyword evidence="2" id="KW-1185">Reference proteome</keyword>